<dbReference type="InterPro" id="IPR004205">
    <property type="entry name" value="Cyt_bc1_su8"/>
</dbReference>
<comment type="subcellular location">
    <subcellularLocation>
        <location evidence="1 13">Mitochondrion inner membrane</location>
        <topology evidence="1 13">Single-pass membrane protein</topology>
    </subcellularLocation>
</comment>
<keyword evidence="9 13" id="KW-1133">Transmembrane helix</keyword>
<evidence type="ECO:0000256" key="4">
    <source>
        <dbReference type="ARBA" id="ARBA00022448"/>
    </source>
</evidence>
<organism evidence="14 15">
    <name type="scientific">Laticauda laticaudata</name>
    <name type="common">Blue-ringed sea krait</name>
    <name type="synonym">Blue-lipped sea krait</name>
    <dbReference type="NCBI Taxonomy" id="8630"/>
    <lineage>
        <taxon>Eukaryota</taxon>
        <taxon>Metazoa</taxon>
        <taxon>Chordata</taxon>
        <taxon>Craniata</taxon>
        <taxon>Vertebrata</taxon>
        <taxon>Euteleostomi</taxon>
        <taxon>Lepidosauria</taxon>
        <taxon>Squamata</taxon>
        <taxon>Bifurcata</taxon>
        <taxon>Unidentata</taxon>
        <taxon>Episquamata</taxon>
        <taxon>Toxicofera</taxon>
        <taxon>Serpentes</taxon>
        <taxon>Colubroidea</taxon>
        <taxon>Elapidae</taxon>
        <taxon>Laticaudinae</taxon>
        <taxon>Laticauda</taxon>
    </lineage>
</organism>
<dbReference type="PANTHER" id="PTHR12119:SF2">
    <property type="entry name" value="CYTOCHROME B-C1 COMPLEX SUBUNIT 8"/>
    <property type="match status" value="1"/>
</dbReference>
<evidence type="ECO:0000313" key="14">
    <source>
        <dbReference type="Ensembl" id="ENSLLTP00000023845.1"/>
    </source>
</evidence>
<name>A0A8C5T1T1_LATLA</name>
<proteinExistence type="inferred from homology"/>
<dbReference type="Proteomes" id="UP000694406">
    <property type="component" value="Unplaced"/>
</dbReference>
<keyword evidence="15" id="KW-1185">Reference proteome</keyword>
<evidence type="ECO:0000256" key="7">
    <source>
        <dbReference type="ARBA" id="ARBA00022792"/>
    </source>
</evidence>
<evidence type="ECO:0000256" key="1">
    <source>
        <dbReference type="ARBA" id="ARBA00004434"/>
    </source>
</evidence>
<dbReference type="SUPFAM" id="SSF81508">
    <property type="entry name" value="Ubiquinone-binding protein QP-C of cytochrome bc1 complex (Ubiquinol-cytochrome c reductase)"/>
    <property type="match status" value="1"/>
</dbReference>
<keyword evidence="4 13" id="KW-0813">Transport</keyword>
<comment type="function">
    <text evidence="13">Component of the ubiquinol-cytochrome c oxidoreductase, a multisubunit transmembrane complex that is part of the mitochondrial electron transport chain which drives oxidative phosphorylation. The complex plays an important role in the uptake of multiple carbon sources present in different host niches.</text>
</comment>
<keyword evidence="5 13" id="KW-0679">Respiratory chain</keyword>
<sequence length="154" mass="18002">MIYKLASNAVNLLSFQDYLPRPMPLIQAGSLTSQQHAYLYKHVTILTVSYFIYEIKFILSSSSPSPPTEQSAKMGKQFGNLMKTRHIVSYYLSPFEQKIFPNIPHRILNTWRRISSSFFRVTPQFVIAYMVYVWANDYNKKLKKKNSADYENDV</sequence>
<keyword evidence="7 13" id="KW-0999">Mitochondrion inner membrane</keyword>
<evidence type="ECO:0000256" key="11">
    <source>
        <dbReference type="ARBA" id="ARBA00023136"/>
    </source>
</evidence>
<protein>
    <recommendedName>
        <fullName evidence="3 13">Cytochrome b-c1 complex subunit 8</fullName>
    </recommendedName>
    <alternativeName>
        <fullName evidence="13">Complex III subunit 8</fullName>
    </alternativeName>
</protein>
<reference evidence="14" key="2">
    <citation type="submission" date="2025-09" db="UniProtKB">
        <authorList>
            <consortium name="Ensembl"/>
        </authorList>
    </citation>
    <scope>IDENTIFICATION</scope>
</reference>
<evidence type="ECO:0000256" key="12">
    <source>
        <dbReference type="ARBA" id="ARBA00047105"/>
    </source>
</evidence>
<evidence type="ECO:0000313" key="15">
    <source>
        <dbReference type="Proteomes" id="UP000694406"/>
    </source>
</evidence>
<evidence type="ECO:0000256" key="9">
    <source>
        <dbReference type="ARBA" id="ARBA00022989"/>
    </source>
</evidence>
<dbReference type="Ensembl" id="ENSLLTT00000024713.1">
    <property type="protein sequence ID" value="ENSLLTP00000023845.1"/>
    <property type="gene ID" value="ENSLLTG00000017586.1"/>
</dbReference>
<evidence type="ECO:0000256" key="3">
    <source>
        <dbReference type="ARBA" id="ARBA00016324"/>
    </source>
</evidence>
<dbReference type="Pfam" id="PF02939">
    <property type="entry name" value="UcrQ"/>
    <property type="match status" value="1"/>
</dbReference>
<dbReference type="InterPro" id="IPR036642">
    <property type="entry name" value="Cyt_bc1_su8_sf"/>
</dbReference>
<keyword evidence="10 13" id="KW-0496">Mitochondrion</keyword>
<dbReference type="AlphaFoldDB" id="A0A8C5T1T1"/>
<reference evidence="14" key="1">
    <citation type="submission" date="2025-08" db="UniProtKB">
        <authorList>
            <consortium name="Ensembl"/>
        </authorList>
    </citation>
    <scope>IDENTIFICATION</scope>
</reference>
<evidence type="ECO:0000256" key="13">
    <source>
        <dbReference type="RuleBase" id="RU368118"/>
    </source>
</evidence>
<comment type="subunit">
    <text evidence="12 13">Component of the ubiquinol-cytochrome c oxidoreductase (cytochrome b-c1 complex, complex III, CIII), a multisubunit enzyme composed of 11 subunits. The complex is composed of 3 respiratory subunits cytochrome b, cytochrome c1 and Rieske protein UQCRFS1, 2 core protein subunits UQCRC1/QCR1 and UQCRC2/QCR2, and 6 low-molecular weight protein subunits UQCRH/QCR6, UQCRB/QCR7, UQCRQ/QCR8, UQCR10/QCR9, UQCR11/QCR10 and subunit 9, the cleavage product of Rieske protein UQCRFS1. The complex exists as an obligatory dimer and forms supercomplexes (SCs) in the inner mitochondrial membrane with NADH-ubiquinone oxidoreductase (complex I, CI) and cytochrome c oxidase (complex IV, CIV), resulting in different assemblies (supercomplex SCI(1)III(2)IV(1) and megacomplex MCI(2)III(2)IV(2)). Interacts with UQCC6.</text>
</comment>
<keyword evidence="11 13" id="KW-0472">Membrane</keyword>
<comment type="similarity">
    <text evidence="2 13">Belongs to the UQCRQ/QCR8 family.</text>
</comment>
<dbReference type="GO" id="GO:0045275">
    <property type="term" value="C:respiratory chain complex III"/>
    <property type="evidence" value="ECO:0007669"/>
    <property type="project" value="UniProtKB-UniRule"/>
</dbReference>
<dbReference type="GO" id="GO:0006122">
    <property type="term" value="P:mitochondrial electron transport, ubiquinol to cytochrome c"/>
    <property type="evidence" value="ECO:0007669"/>
    <property type="project" value="UniProtKB-UniRule"/>
</dbReference>
<dbReference type="FunFam" id="1.20.5.210:FF:000001">
    <property type="entry name" value="Cytochrome b-c1 complex subunit 8"/>
    <property type="match status" value="1"/>
</dbReference>
<dbReference type="Gene3D" id="1.20.5.210">
    <property type="entry name" value="Cytochrome b-c1 complex subunit 8"/>
    <property type="match status" value="1"/>
</dbReference>
<evidence type="ECO:0000256" key="2">
    <source>
        <dbReference type="ARBA" id="ARBA00007668"/>
    </source>
</evidence>
<keyword evidence="8 13" id="KW-0249">Electron transport</keyword>
<evidence type="ECO:0000256" key="6">
    <source>
        <dbReference type="ARBA" id="ARBA00022692"/>
    </source>
</evidence>
<evidence type="ECO:0000256" key="5">
    <source>
        <dbReference type="ARBA" id="ARBA00022660"/>
    </source>
</evidence>
<evidence type="ECO:0000256" key="8">
    <source>
        <dbReference type="ARBA" id="ARBA00022982"/>
    </source>
</evidence>
<feature type="transmembrane region" description="Helical" evidence="13">
    <location>
        <begin position="117"/>
        <end position="135"/>
    </location>
</feature>
<keyword evidence="6 13" id="KW-0812">Transmembrane</keyword>
<dbReference type="PANTHER" id="PTHR12119">
    <property type="entry name" value="UBIQUINOL-CYTOCHROME C REDUCTASE COMPLEX UBIQUINONE-BINDING PROTEIN QP-C"/>
    <property type="match status" value="1"/>
</dbReference>
<dbReference type="GO" id="GO:0005743">
    <property type="term" value="C:mitochondrial inner membrane"/>
    <property type="evidence" value="ECO:0007669"/>
    <property type="project" value="UniProtKB-SubCell"/>
</dbReference>
<evidence type="ECO:0000256" key="10">
    <source>
        <dbReference type="ARBA" id="ARBA00023128"/>
    </source>
</evidence>
<dbReference type="GeneTree" id="ENSGT00390000004029"/>
<accession>A0A8C5T1T1</accession>